<accession>A0AAV6K8Z7</accession>
<reference evidence="1" key="1">
    <citation type="submission" date="2020-08" db="EMBL/GenBank/DDBJ databases">
        <title>Plant Genome Project.</title>
        <authorList>
            <person name="Zhang R.-G."/>
        </authorList>
    </citation>
    <scope>NUCLEOTIDE SEQUENCE</scope>
    <source>
        <strain evidence="1">WSP0</strain>
        <tissue evidence="1">Leaf</tissue>
    </source>
</reference>
<dbReference type="EMBL" id="JACTNZ010000005">
    <property type="protein sequence ID" value="KAG5548950.1"/>
    <property type="molecule type" value="Genomic_DNA"/>
</dbReference>
<organism evidence="1 2">
    <name type="scientific">Rhododendron griersonianum</name>
    <dbReference type="NCBI Taxonomy" id="479676"/>
    <lineage>
        <taxon>Eukaryota</taxon>
        <taxon>Viridiplantae</taxon>
        <taxon>Streptophyta</taxon>
        <taxon>Embryophyta</taxon>
        <taxon>Tracheophyta</taxon>
        <taxon>Spermatophyta</taxon>
        <taxon>Magnoliopsida</taxon>
        <taxon>eudicotyledons</taxon>
        <taxon>Gunneridae</taxon>
        <taxon>Pentapetalae</taxon>
        <taxon>asterids</taxon>
        <taxon>Ericales</taxon>
        <taxon>Ericaceae</taxon>
        <taxon>Ericoideae</taxon>
        <taxon>Rhodoreae</taxon>
        <taxon>Rhododendron</taxon>
    </lineage>
</organism>
<protein>
    <recommendedName>
        <fullName evidence="3">Reverse transcriptase</fullName>
    </recommendedName>
</protein>
<dbReference type="AlphaFoldDB" id="A0AAV6K8Z7"/>
<evidence type="ECO:0000313" key="1">
    <source>
        <dbReference type="EMBL" id="KAG5548950.1"/>
    </source>
</evidence>
<gene>
    <name evidence="1" type="ORF">RHGRI_014354</name>
</gene>
<name>A0AAV6K8Z7_9ERIC</name>
<dbReference type="Proteomes" id="UP000823749">
    <property type="component" value="Chromosome 5"/>
</dbReference>
<evidence type="ECO:0008006" key="3">
    <source>
        <dbReference type="Google" id="ProtNLM"/>
    </source>
</evidence>
<keyword evidence="2" id="KW-1185">Reference proteome</keyword>
<evidence type="ECO:0000313" key="2">
    <source>
        <dbReference type="Proteomes" id="UP000823749"/>
    </source>
</evidence>
<sequence length="215" mass="24971">MSNLGISRSDHAHITFVTSPPSAFFPFPSKFEAWWLQNTTAIEIIKFIWNLPLPGSPLFRVVNHNKIMPKVLKRYTRERKDSIPVKIKMIQSQLCNVLENISSSNLLLEKSLRKELDSLLEQEELFWAQRSKQHWLALGDGWSTKFFHSMTKARRARNHVWQLNSSSGHVLKDESDIRSEFHQHFKSFYSSASLSSLDSLQSFVPFSTLSDDQLY</sequence>
<proteinExistence type="predicted"/>
<comment type="caution">
    <text evidence="1">The sequence shown here is derived from an EMBL/GenBank/DDBJ whole genome shotgun (WGS) entry which is preliminary data.</text>
</comment>